<sequence length="176" mass="19483">MAYPDDLLRPGEHVVLHRRPHWKVLLAPVLALLLVVGGGAWLAGLVSGLPWTSTARAVLAAVVLLLVAWLTLAPALRWRTTHFVVTTDRVMYREGVLKRTGLDIPLARIDGVRFEHGPFDRVLGCGTLFVESASHEPLEFDDIPGVERVHAALHRGINDNPDDDFRPEDRVIDGRA</sequence>
<accession>A0A495WCJ5</accession>
<dbReference type="PANTHER" id="PTHR37938:SF1">
    <property type="entry name" value="BLL0215 PROTEIN"/>
    <property type="match status" value="1"/>
</dbReference>
<name>A0A495WCJ5_9PSEU</name>
<evidence type="ECO:0000256" key="1">
    <source>
        <dbReference type="SAM" id="Phobius"/>
    </source>
</evidence>
<dbReference type="Pfam" id="PF03703">
    <property type="entry name" value="bPH_2"/>
    <property type="match status" value="1"/>
</dbReference>
<dbReference type="RefSeq" id="WP_121009290.1">
    <property type="nucleotide sequence ID" value="NZ_RBXO01000001.1"/>
</dbReference>
<proteinExistence type="predicted"/>
<evidence type="ECO:0000259" key="2">
    <source>
        <dbReference type="Pfam" id="PF03703"/>
    </source>
</evidence>
<evidence type="ECO:0000313" key="3">
    <source>
        <dbReference type="EMBL" id="RKT57528.1"/>
    </source>
</evidence>
<keyword evidence="1" id="KW-1133">Transmembrane helix</keyword>
<dbReference type="InterPro" id="IPR005182">
    <property type="entry name" value="YdbS-like_PH"/>
</dbReference>
<feature type="transmembrane region" description="Helical" evidence="1">
    <location>
        <begin position="55"/>
        <end position="76"/>
    </location>
</feature>
<keyword evidence="4" id="KW-1185">Reference proteome</keyword>
<gene>
    <name evidence="3" type="ORF">C8E97_6250</name>
</gene>
<reference evidence="3 4" key="1">
    <citation type="submission" date="2018-10" db="EMBL/GenBank/DDBJ databases">
        <title>Sequencing the genomes of 1000 actinobacteria strains.</title>
        <authorList>
            <person name="Klenk H.-P."/>
        </authorList>
    </citation>
    <scope>NUCLEOTIDE SEQUENCE [LARGE SCALE GENOMIC DNA]</scope>
    <source>
        <strain evidence="3 4">DSM 43800</strain>
    </source>
</reference>
<keyword evidence="1" id="KW-0472">Membrane</keyword>
<dbReference type="AlphaFoldDB" id="A0A495WCJ5"/>
<protein>
    <submittedName>
        <fullName evidence="3">PH (Pleckstrin Homology) domain-containing protein</fullName>
    </submittedName>
</protein>
<dbReference type="PANTHER" id="PTHR37938">
    <property type="entry name" value="BLL0215 PROTEIN"/>
    <property type="match status" value="1"/>
</dbReference>
<feature type="domain" description="YdbS-like PH" evidence="2">
    <location>
        <begin position="78"/>
        <end position="151"/>
    </location>
</feature>
<feature type="transmembrane region" description="Helical" evidence="1">
    <location>
        <begin position="24"/>
        <end position="43"/>
    </location>
</feature>
<dbReference type="OrthoDB" id="4350422at2"/>
<comment type="caution">
    <text evidence="3">The sequence shown here is derived from an EMBL/GenBank/DDBJ whole genome shotgun (WGS) entry which is preliminary data.</text>
</comment>
<dbReference type="EMBL" id="RBXO01000001">
    <property type="protein sequence ID" value="RKT57528.1"/>
    <property type="molecule type" value="Genomic_DNA"/>
</dbReference>
<keyword evidence="1" id="KW-0812">Transmembrane</keyword>
<dbReference type="Proteomes" id="UP000282084">
    <property type="component" value="Unassembled WGS sequence"/>
</dbReference>
<organism evidence="3 4">
    <name type="scientific">Saccharothrix australiensis</name>
    <dbReference type="NCBI Taxonomy" id="2072"/>
    <lineage>
        <taxon>Bacteria</taxon>
        <taxon>Bacillati</taxon>
        <taxon>Actinomycetota</taxon>
        <taxon>Actinomycetes</taxon>
        <taxon>Pseudonocardiales</taxon>
        <taxon>Pseudonocardiaceae</taxon>
        <taxon>Saccharothrix</taxon>
    </lineage>
</organism>
<evidence type="ECO:0000313" key="4">
    <source>
        <dbReference type="Proteomes" id="UP000282084"/>
    </source>
</evidence>